<name>A0A914VMJ1_9BILA</name>
<organism evidence="2 3">
    <name type="scientific">Plectus sambesii</name>
    <dbReference type="NCBI Taxonomy" id="2011161"/>
    <lineage>
        <taxon>Eukaryota</taxon>
        <taxon>Metazoa</taxon>
        <taxon>Ecdysozoa</taxon>
        <taxon>Nematoda</taxon>
        <taxon>Chromadorea</taxon>
        <taxon>Plectida</taxon>
        <taxon>Plectina</taxon>
        <taxon>Plectoidea</taxon>
        <taxon>Plectidae</taxon>
        <taxon>Plectus</taxon>
    </lineage>
</organism>
<reference evidence="3" key="1">
    <citation type="submission" date="2022-11" db="UniProtKB">
        <authorList>
            <consortium name="WormBaseParasite"/>
        </authorList>
    </citation>
    <scope>IDENTIFICATION</scope>
</reference>
<dbReference type="WBParaSite" id="PSAMB.scaffold2120size25240.g16504.t1">
    <property type="protein sequence ID" value="PSAMB.scaffold2120size25240.g16504.t1"/>
    <property type="gene ID" value="PSAMB.scaffold2120size25240.g16504"/>
</dbReference>
<dbReference type="SUPFAM" id="SSF53335">
    <property type="entry name" value="S-adenosyl-L-methionine-dependent methyltransferases"/>
    <property type="match status" value="1"/>
</dbReference>
<dbReference type="PANTHER" id="PTHR34203">
    <property type="entry name" value="METHYLTRANSFERASE, FKBM FAMILY PROTEIN"/>
    <property type="match status" value="1"/>
</dbReference>
<accession>A0A914VMJ1</accession>
<dbReference type="PANTHER" id="PTHR34203:SF15">
    <property type="entry name" value="SLL1173 PROTEIN"/>
    <property type="match status" value="1"/>
</dbReference>
<keyword evidence="2" id="KW-1185">Reference proteome</keyword>
<dbReference type="InterPro" id="IPR052514">
    <property type="entry name" value="SAM-dependent_MTase"/>
</dbReference>
<feature type="domain" description="Methyltransferase FkbM" evidence="1">
    <location>
        <begin position="79"/>
        <end position="243"/>
    </location>
</feature>
<dbReference type="NCBIfam" id="TIGR01444">
    <property type="entry name" value="fkbM_fam"/>
    <property type="match status" value="1"/>
</dbReference>
<dbReference type="InterPro" id="IPR029063">
    <property type="entry name" value="SAM-dependent_MTases_sf"/>
</dbReference>
<dbReference type="Gene3D" id="3.40.50.150">
    <property type="entry name" value="Vaccinia Virus protein VP39"/>
    <property type="match status" value="1"/>
</dbReference>
<sequence length="284" mass="31666">MPVTSTTISTRPSEPPPIFGDLKLITTITNPQHKIFVLNKHTELLSDIYLRHGSFEGHLQQLMKKALEKSQNREVTFFDIGANIGIHALYMAALNYNVVAVEADTDTFSMLSQSIAANGFFDRMQAINAAITSSRGNVEMLRNANNIGNTRIVSNEQAGTAPPGLRKTVRGIKLNDLVPFLPHNDIVLKIDIEGHECHVINAEQAQLLFTSKNITCISMEFTPKDMKADEACVAKMVDFFTQNKYVAYYVNGDRGKKVTSTNMYHEVNHDILWLPSSANAAEYF</sequence>
<protein>
    <submittedName>
        <fullName evidence="3">Methyltransferase FkbM domain-containing protein</fullName>
    </submittedName>
</protein>
<dbReference type="AlphaFoldDB" id="A0A914VMJ1"/>
<evidence type="ECO:0000313" key="3">
    <source>
        <dbReference type="WBParaSite" id="PSAMB.scaffold2120size25240.g16504.t1"/>
    </source>
</evidence>
<evidence type="ECO:0000259" key="1">
    <source>
        <dbReference type="Pfam" id="PF05050"/>
    </source>
</evidence>
<dbReference type="Pfam" id="PF05050">
    <property type="entry name" value="Methyltransf_21"/>
    <property type="match status" value="1"/>
</dbReference>
<evidence type="ECO:0000313" key="2">
    <source>
        <dbReference type="Proteomes" id="UP000887566"/>
    </source>
</evidence>
<dbReference type="Proteomes" id="UP000887566">
    <property type="component" value="Unplaced"/>
</dbReference>
<dbReference type="InterPro" id="IPR006342">
    <property type="entry name" value="FkbM_mtfrase"/>
</dbReference>
<proteinExistence type="predicted"/>